<name>A0AAX4HMY3_9BACT</name>
<proteinExistence type="predicted"/>
<gene>
    <name evidence="2" type="ORF">SOO65_17550</name>
</gene>
<evidence type="ECO:0000313" key="3">
    <source>
        <dbReference type="Proteomes" id="UP001324634"/>
    </source>
</evidence>
<feature type="chain" id="PRO_5043904096" description="Lipoprotein" evidence="1">
    <location>
        <begin position="19"/>
        <end position="245"/>
    </location>
</feature>
<dbReference type="Proteomes" id="UP001324634">
    <property type="component" value="Chromosome"/>
</dbReference>
<keyword evidence="3" id="KW-1185">Reference proteome</keyword>
<keyword evidence="1" id="KW-0732">Signal</keyword>
<evidence type="ECO:0000313" key="2">
    <source>
        <dbReference type="EMBL" id="WPU64503.1"/>
    </source>
</evidence>
<evidence type="ECO:0008006" key="4">
    <source>
        <dbReference type="Google" id="ProtNLM"/>
    </source>
</evidence>
<feature type="signal peptide" evidence="1">
    <location>
        <begin position="1"/>
        <end position="18"/>
    </location>
</feature>
<dbReference type="KEGG" id="psti:SOO65_17550"/>
<organism evidence="2 3">
    <name type="scientific">Peredibacter starrii</name>
    <dbReference type="NCBI Taxonomy" id="28202"/>
    <lineage>
        <taxon>Bacteria</taxon>
        <taxon>Pseudomonadati</taxon>
        <taxon>Bdellovibrionota</taxon>
        <taxon>Bacteriovoracia</taxon>
        <taxon>Bacteriovoracales</taxon>
        <taxon>Bacteriovoracaceae</taxon>
        <taxon>Peredibacter</taxon>
    </lineage>
</organism>
<sequence>MKALFLSLLLLYSCTKYAEVSRDAMGVQITPVEMDITHLNEIEWLVGNPKEVEVSQSFTFLVEMPKIKQEDLDYLTDQKGVDAWILRLIVNRGSETQDLGSMYTLFRPRKLSRGNQGAGAATNVSMKVYYAAAYASERFRTFKCPAFGHDLKIDKMEIKGENEPFELSIGQTSPYLEKSQLVELTPSSFNGGNSLVGDYYVEIAPYNSKKKIIFSGFKRLKKYVSVSREEKIRIKSCDGVHPEIQ</sequence>
<dbReference type="AlphaFoldDB" id="A0AAX4HMY3"/>
<accession>A0AAX4HMY3</accession>
<evidence type="ECO:0000256" key="1">
    <source>
        <dbReference type="SAM" id="SignalP"/>
    </source>
</evidence>
<protein>
    <recommendedName>
        <fullName evidence="4">Lipoprotein</fullName>
    </recommendedName>
</protein>
<dbReference type="EMBL" id="CP139487">
    <property type="protein sequence ID" value="WPU64503.1"/>
    <property type="molecule type" value="Genomic_DNA"/>
</dbReference>
<dbReference type="RefSeq" id="WP_321393421.1">
    <property type="nucleotide sequence ID" value="NZ_CP139487.1"/>
</dbReference>
<reference evidence="2 3" key="1">
    <citation type="submission" date="2023-11" db="EMBL/GenBank/DDBJ databases">
        <title>Peredibacter starrii A3.12.</title>
        <authorList>
            <person name="Mitchell R.J."/>
        </authorList>
    </citation>
    <scope>NUCLEOTIDE SEQUENCE [LARGE SCALE GENOMIC DNA]</scope>
    <source>
        <strain evidence="2 3">A3.12</strain>
    </source>
</reference>